<dbReference type="Gene3D" id="1.10.238.10">
    <property type="entry name" value="EF-hand"/>
    <property type="match status" value="2"/>
</dbReference>
<dbReference type="PANTHER" id="PTHR23048:SF59">
    <property type="entry name" value="EF-HAND SUPERFAMILY PROTEIN"/>
    <property type="match status" value="1"/>
</dbReference>
<comment type="caution">
    <text evidence="4">The sequence shown here is derived from an EMBL/GenBank/DDBJ whole genome shotgun (WGS) entry which is preliminary data.</text>
</comment>
<dbReference type="PROSITE" id="PS50222">
    <property type="entry name" value="EF_HAND_2"/>
    <property type="match status" value="2"/>
</dbReference>
<keyword evidence="2" id="KW-0106">Calcium</keyword>
<dbReference type="SUPFAM" id="SSF47473">
    <property type="entry name" value="EF-hand"/>
    <property type="match status" value="1"/>
</dbReference>
<proteinExistence type="predicted"/>
<sequence length="151" mass="17438">MNFSEEQIVEIQEAFSIFDTESIGEIKCKDLEVAVGLLGLNFQNDEFQKDLQKSGLKDAEKINFEDFLKFLSTSQKERNFKKEATKVFKLFDYDEKGYISIENLRKIASELGESITEQELKEMIEEGDRDGDGFVGKEDFIQLLEQSKLLL</sequence>
<dbReference type="InterPro" id="IPR050230">
    <property type="entry name" value="CALM/Myosin/TropC-like"/>
</dbReference>
<dbReference type="AlphaFoldDB" id="A0AA38HJC5"/>
<accession>A0AA38HJC5</accession>
<evidence type="ECO:0000259" key="3">
    <source>
        <dbReference type="PROSITE" id="PS50222"/>
    </source>
</evidence>
<feature type="domain" description="EF-hand" evidence="3">
    <location>
        <begin position="115"/>
        <end position="150"/>
    </location>
</feature>
<feature type="domain" description="EF-hand" evidence="3">
    <location>
        <begin position="79"/>
        <end position="114"/>
    </location>
</feature>
<name>A0AA38HJC5_9CUCU</name>
<dbReference type="GO" id="GO:0005509">
    <property type="term" value="F:calcium ion binding"/>
    <property type="evidence" value="ECO:0007669"/>
    <property type="project" value="InterPro"/>
</dbReference>
<dbReference type="FunFam" id="1.10.238.10:FF:000001">
    <property type="entry name" value="Calmodulin 1"/>
    <property type="match status" value="1"/>
</dbReference>
<dbReference type="InterPro" id="IPR011992">
    <property type="entry name" value="EF-hand-dom_pair"/>
</dbReference>
<protein>
    <recommendedName>
        <fullName evidence="3">EF-hand domain-containing protein</fullName>
    </recommendedName>
</protein>
<dbReference type="SMART" id="SM00054">
    <property type="entry name" value="EFh"/>
    <property type="match status" value="3"/>
</dbReference>
<dbReference type="PANTHER" id="PTHR23048">
    <property type="entry name" value="MYOSIN LIGHT CHAIN 1, 3"/>
    <property type="match status" value="1"/>
</dbReference>
<organism evidence="4 5">
    <name type="scientific">Zophobas morio</name>
    <dbReference type="NCBI Taxonomy" id="2755281"/>
    <lineage>
        <taxon>Eukaryota</taxon>
        <taxon>Metazoa</taxon>
        <taxon>Ecdysozoa</taxon>
        <taxon>Arthropoda</taxon>
        <taxon>Hexapoda</taxon>
        <taxon>Insecta</taxon>
        <taxon>Pterygota</taxon>
        <taxon>Neoptera</taxon>
        <taxon>Endopterygota</taxon>
        <taxon>Coleoptera</taxon>
        <taxon>Polyphaga</taxon>
        <taxon>Cucujiformia</taxon>
        <taxon>Tenebrionidae</taxon>
        <taxon>Zophobas</taxon>
    </lineage>
</organism>
<dbReference type="Pfam" id="PF13499">
    <property type="entry name" value="EF-hand_7"/>
    <property type="match status" value="1"/>
</dbReference>
<dbReference type="Proteomes" id="UP001168821">
    <property type="component" value="Unassembled WGS sequence"/>
</dbReference>
<dbReference type="CDD" id="cd00051">
    <property type="entry name" value="EFh"/>
    <property type="match status" value="1"/>
</dbReference>
<keyword evidence="1" id="KW-0677">Repeat</keyword>
<dbReference type="PROSITE" id="PS00018">
    <property type="entry name" value="EF_HAND_1"/>
    <property type="match status" value="1"/>
</dbReference>
<dbReference type="InterPro" id="IPR018247">
    <property type="entry name" value="EF_Hand_1_Ca_BS"/>
</dbReference>
<dbReference type="EMBL" id="JALNTZ010000393">
    <property type="protein sequence ID" value="KAJ3634502.1"/>
    <property type="molecule type" value="Genomic_DNA"/>
</dbReference>
<evidence type="ECO:0000313" key="5">
    <source>
        <dbReference type="Proteomes" id="UP001168821"/>
    </source>
</evidence>
<dbReference type="InterPro" id="IPR002048">
    <property type="entry name" value="EF_hand_dom"/>
</dbReference>
<reference evidence="4" key="1">
    <citation type="journal article" date="2023" name="G3 (Bethesda)">
        <title>Whole genome assemblies of Zophobas morio and Tenebrio molitor.</title>
        <authorList>
            <person name="Kaur S."/>
            <person name="Stinson S.A."/>
            <person name="diCenzo G.C."/>
        </authorList>
    </citation>
    <scope>NUCLEOTIDE SEQUENCE</scope>
    <source>
        <strain evidence="4">QUZm001</strain>
    </source>
</reference>
<gene>
    <name evidence="4" type="ORF">Zmor_012354</name>
</gene>
<evidence type="ECO:0000313" key="4">
    <source>
        <dbReference type="EMBL" id="KAJ3634502.1"/>
    </source>
</evidence>
<evidence type="ECO:0000256" key="2">
    <source>
        <dbReference type="ARBA" id="ARBA00022837"/>
    </source>
</evidence>
<dbReference type="GO" id="GO:0016460">
    <property type="term" value="C:myosin II complex"/>
    <property type="evidence" value="ECO:0007669"/>
    <property type="project" value="TreeGrafter"/>
</dbReference>
<evidence type="ECO:0000256" key="1">
    <source>
        <dbReference type="ARBA" id="ARBA00022737"/>
    </source>
</evidence>
<keyword evidence="5" id="KW-1185">Reference proteome</keyword>